<name>A0A9N7UKF7_PLEPL</name>
<dbReference type="InterPro" id="IPR031160">
    <property type="entry name" value="F_BAR_dom"/>
</dbReference>
<comment type="caution">
    <text evidence="4">The sequence shown here is derived from an EMBL/GenBank/DDBJ whole genome shotgun (WGS) entry which is preliminary data.</text>
</comment>
<proteinExistence type="predicted"/>
<dbReference type="Pfam" id="PF00611">
    <property type="entry name" value="FCH"/>
    <property type="match status" value="1"/>
</dbReference>
<evidence type="ECO:0000313" key="4">
    <source>
        <dbReference type="EMBL" id="CAB1431909.1"/>
    </source>
</evidence>
<dbReference type="Proteomes" id="UP001153269">
    <property type="component" value="Unassembled WGS sequence"/>
</dbReference>
<accession>A0A9N7UKF7</accession>
<evidence type="ECO:0000259" key="3">
    <source>
        <dbReference type="PROSITE" id="PS51741"/>
    </source>
</evidence>
<dbReference type="Gene3D" id="1.20.1270.60">
    <property type="entry name" value="Arfaptin homology (AH) domain/BAR domain"/>
    <property type="match status" value="1"/>
</dbReference>
<keyword evidence="1 2" id="KW-0175">Coiled coil</keyword>
<dbReference type="PANTHER" id="PTHR14166">
    <property type="entry name" value="SLIT-ROBO RHO GTPASE ACTIVATING PROTEIN"/>
    <property type="match status" value="1"/>
</dbReference>
<dbReference type="EMBL" id="CADEAL010001387">
    <property type="protein sequence ID" value="CAB1431909.1"/>
    <property type="molecule type" value="Genomic_DNA"/>
</dbReference>
<dbReference type="InterPro" id="IPR027267">
    <property type="entry name" value="AH/BAR_dom_sf"/>
</dbReference>
<evidence type="ECO:0000256" key="1">
    <source>
        <dbReference type="ARBA" id="ARBA00023054"/>
    </source>
</evidence>
<feature type="domain" description="F-BAR" evidence="3">
    <location>
        <begin position="19"/>
        <end position="253"/>
    </location>
</feature>
<evidence type="ECO:0000256" key="2">
    <source>
        <dbReference type="PROSITE-ProRule" id="PRU01077"/>
    </source>
</evidence>
<organism evidence="4 5">
    <name type="scientific">Pleuronectes platessa</name>
    <name type="common">European plaice</name>
    <dbReference type="NCBI Taxonomy" id="8262"/>
    <lineage>
        <taxon>Eukaryota</taxon>
        <taxon>Metazoa</taxon>
        <taxon>Chordata</taxon>
        <taxon>Craniata</taxon>
        <taxon>Vertebrata</taxon>
        <taxon>Euteleostomi</taxon>
        <taxon>Actinopterygii</taxon>
        <taxon>Neopterygii</taxon>
        <taxon>Teleostei</taxon>
        <taxon>Neoteleostei</taxon>
        <taxon>Acanthomorphata</taxon>
        <taxon>Carangaria</taxon>
        <taxon>Pleuronectiformes</taxon>
        <taxon>Pleuronectoidei</taxon>
        <taxon>Pleuronectidae</taxon>
        <taxon>Pleuronectes</taxon>
    </lineage>
</organism>
<keyword evidence="5" id="KW-1185">Reference proteome</keyword>
<sequence>MSSQAKVKKDKEIIGEYETQVKEIRNQLVEQFRCLEQQSESRLQLLQDLQEFFRRKAELQLEYSRGLDKLAERYSAKIRTSREHQHFKKDQNLLSTVNCWYLVLDQTRRESRDHAMLSDIYNNNVIVRLAHVGEDVIRLFKKSKDIGVQMHEELVKVTNELYTVVKGGNLHSSPCCEFLHQLKGRALLPPGCALSRTQQSVVQGCTELTANRMCYPTHLCIVIYCTPVQNIQICTYIKQAQVACVVEQTAVQS</sequence>
<evidence type="ECO:0000313" key="5">
    <source>
        <dbReference type="Proteomes" id="UP001153269"/>
    </source>
</evidence>
<reference evidence="4" key="1">
    <citation type="submission" date="2020-03" db="EMBL/GenBank/DDBJ databases">
        <authorList>
            <person name="Weist P."/>
        </authorList>
    </citation>
    <scope>NUCLEOTIDE SEQUENCE</scope>
</reference>
<gene>
    <name evidence="4" type="ORF">PLEPLA_LOCUS19966</name>
</gene>
<dbReference type="PROSITE" id="PS51741">
    <property type="entry name" value="F_BAR"/>
    <property type="match status" value="1"/>
</dbReference>
<protein>
    <recommendedName>
        <fullName evidence="3">F-BAR domain-containing protein</fullName>
    </recommendedName>
</protein>
<dbReference type="SUPFAM" id="SSF103657">
    <property type="entry name" value="BAR/IMD domain-like"/>
    <property type="match status" value="1"/>
</dbReference>
<dbReference type="SMART" id="SM00055">
    <property type="entry name" value="FCH"/>
    <property type="match status" value="1"/>
</dbReference>
<dbReference type="AlphaFoldDB" id="A0A9N7UKF7"/>
<dbReference type="InterPro" id="IPR001060">
    <property type="entry name" value="FCH_dom"/>
</dbReference>
<dbReference type="InterPro" id="IPR051627">
    <property type="entry name" value="SLIT-ROBO_RhoGAP"/>
</dbReference>